<dbReference type="GO" id="GO:0005886">
    <property type="term" value="C:plasma membrane"/>
    <property type="evidence" value="ECO:0007669"/>
    <property type="project" value="TreeGrafter"/>
</dbReference>
<gene>
    <name evidence="2" type="ORF">AKJ17_12370</name>
</gene>
<evidence type="ECO:0008006" key="4">
    <source>
        <dbReference type="Google" id="ProtNLM"/>
    </source>
</evidence>
<keyword evidence="1" id="KW-1133">Transmembrane helix</keyword>
<evidence type="ECO:0000313" key="3">
    <source>
        <dbReference type="Proteomes" id="UP000037515"/>
    </source>
</evidence>
<dbReference type="PANTHER" id="PTHR34980">
    <property type="entry name" value="INNER MEMBRANE PROTEIN-RELATED-RELATED"/>
    <property type="match status" value="1"/>
</dbReference>
<keyword evidence="3" id="KW-1185">Reference proteome</keyword>
<dbReference type="EMBL" id="LHPJ01000008">
    <property type="protein sequence ID" value="KOO03334.1"/>
    <property type="molecule type" value="Genomic_DNA"/>
</dbReference>
<dbReference type="STRING" id="693.AKJ17_12370"/>
<proteinExistence type="predicted"/>
<keyword evidence="1" id="KW-0472">Membrane</keyword>
<feature type="transmembrane region" description="Helical" evidence="1">
    <location>
        <begin position="27"/>
        <end position="44"/>
    </location>
</feature>
<dbReference type="Pfam" id="PF05656">
    <property type="entry name" value="DUF805"/>
    <property type="match status" value="1"/>
</dbReference>
<name>A0A0M0HMM7_VIBNE</name>
<feature type="transmembrane region" description="Helical" evidence="1">
    <location>
        <begin position="82"/>
        <end position="102"/>
    </location>
</feature>
<dbReference type="OrthoDB" id="9812349at2"/>
<dbReference type="PATRIC" id="fig|693.5.peg.2538"/>
<evidence type="ECO:0000256" key="1">
    <source>
        <dbReference type="SAM" id="Phobius"/>
    </source>
</evidence>
<sequence length="116" mass="13599">MPFYLLAYVSAWQRYFDFTGRSTRKEFWLFFLLHFVVTVLFIAVDISFPQFGWGDLIYGVVSFIPMVAIIVRRLHDSGRSGWWGWVFVVPVIGPFWLIYLLALASQDEQLQQGALR</sequence>
<keyword evidence="1" id="KW-0812">Transmembrane</keyword>
<accession>A0A0M0HMM7</accession>
<dbReference type="RefSeq" id="WP_053396120.1">
    <property type="nucleotide sequence ID" value="NZ_LHPJ01000008.1"/>
</dbReference>
<comment type="caution">
    <text evidence="2">The sequence shown here is derived from an EMBL/GenBank/DDBJ whole genome shotgun (WGS) entry which is preliminary data.</text>
</comment>
<feature type="transmembrane region" description="Helical" evidence="1">
    <location>
        <begin position="56"/>
        <end position="75"/>
    </location>
</feature>
<dbReference type="Proteomes" id="UP000037515">
    <property type="component" value="Unassembled WGS sequence"/>
</dbReference>
<dbReference type="PANTHER" id="PTHR34980:SF2">
    <property type="entry name" value="INNER MEMBRANE PROTEIN YHAH-RELATED"/>
    <property type="match status" value="1"/>
</dbReference>
<reference evidence="3" key="1">
    <citation type="submission" date="2015-08" db="EMBL/GenBank/DDBJ databases">
        <title>Vibrio galatheae sp. nov., a novel member of the Vibrionaceae family isolated from the Solomon Islands.</title>
        <authorList>
            <person name="Giubergia S."/>
            <person name="Machado H."/>
            <person name="Mateiu R.V."/>
            <person name="Gram L."/>
        </authorList>
    </citation>
    <scope>NUCLEOTIDE SEQUENCE [LARGE SCALE GENOMIC DNA]</scope>
    <source>
        <strain evidence="3">DSM 19584</strain>
    </source>
</reference>
<organism evidence="2 3">
    <name type="scientific">Vibrio nereis</name>
    <dbReference type="NCBI Taxonomy" id="693"/>
    <lineage>
        <taxon>Bacteria</taxon>
        <taxon>Pseudomonadati</taxon>
        <taxon>Pseudomonadota</taxon>
        <taxon>Gammaproteobacteria</taxon>
        <taxon>Vibrionales</taxon>
        <taxon>Vibrionaceae</taxon>
        <taxon>Vibrio</taxon>
    </lineage>
</organism>
<protein>
    <recommendedName>
        <fullName evidence="4">DUF805 domain-containing protein</fullName>
    </recommendedName>
</protein>
<evidence type="ECO:0000313" key="2">
    <source>
        <dbReference type="EMBL" id="KOO03334.1"/>
    </source>
</evidence>
<dbReference type="InterPro" id="IPR008523">
    <property type="entry name" value="DUF805"/>
</dbReference>
<dbReference type="AlphaFoldDB" id="A0A0M0HMM7"/>